<dbReference type="Proteomes" id="UP000288669">
    <property type="component" value="Unassembled WGS sequence"/>
</dbReference>
<dbReference type="InterPro" id="IPR045136">
    <property type="entry name" value="Iah1-like"/>
</dbReference>
<dbReference type="SUPFAM" id="SSF52266">
    <property type="entry name" value="SGNH hydrolase"/>
    <property type="match status" value="1"/>
</dbReference>
<dbReference type="Gene3D" id="3.40.50.1110">
    <property type="entry name" value="SGNH hydrolase"/>
    <property type="match status" value="1"/>
</dbReference>
<organism evidence="2 3">
    <name type="scientific">Vagococcus entomophilus</name>
    <dbReference type="NCBI Taxonomy" id="1160095"/>
    <lineage>
        <taxon>Bacteria</taxon>
        <taxon>Bacillati</taxon>
        <taxon>Bacillota</taxon>
        <taxon>Bacilli</taxon>
        <taxon>Lactobacillales</taxon>
        <taxon>Enterococcaceae</taxon>
        <taxon>Vagococcus</taxon>
    </lineage>
</organism>
<protein>
    <recommendedName>
        <fullName evidence="1">SGNH hydrolase-type esterase domain-containing protein</fullName>
    </recommendedName>
</protein>
<evidence type="ECO:0000259" key="1">
    <source>
        <dbReference type="Pfam" id="PF13472"/>
    </source>
</evidence>
<dbReference type="InterPro" id="IPR036514">
    <property type="entry name" value="SGNH_hydro_sf"/>
</dbReference>
<dbReference type="Pfam" id="PF13472">
    <property type="entry name" value="Lipase_GDSL_2"/>
    <property type="match status" value="1"/>
</dbReference>
<feature type="domain" description="SGNH hydrolase-type esterase" evidence="1">
    <location>
        <begin position="5"/>
        <end position="172"/>
    </location>
</feature>
<dbReference type="EMBL" id="NGJZ01000002">
    <property type="protein sequence ID" value="RSU07115.1"/>
    <property type="molecule type" value="Genomic_DNA"/>
</dbReference>
<name>A0A430AGT2_9ENTE</name>
<dbReference type="AlphaFoldDB" id="A0A430AGT2"/>
<accession>A0A430AGT2</accession>
<sequence length="193" mass="21641">MTIVLFGDSITAGYVHGEGDTQALTKRIAQAFQKYDVLNLGIPGDTSQGGRERVYEQVVNVNPDYVFVFFGANDVAEDKVQTKAIYRQNLQAIVEAIGKEKVILLTGPYTNQKNHAQDRPESRIKDYAQAVESLGNQLSIPVVPIYKRMKQDQAVTAFFQADGLHFSEIGYDFLAKQMIEALERKIGENKEHE</sequence>
<keyword evidence="3" id="KW-1185">Reference proteome</keyword>
<dbReference type="InterPro" id="IPR013830">
    <property type="entry name" value="SGNH_hydro"/>
</dbReference>
<dbReference type="OrthoDB" id="388542at2"/>
<gene>
    <name evidence="2" type="ORF">CBF30_07620</name>
</gene>
<evidence type="ECO:0000313" key="3">
    <source>
        <dbReference type="Proteomes" id="UP000288669"/>
    </source>
</evidence>
<proteinExistence type="predicted"/>
<dbReference type="RefSeq" id="WP_126824636.1">
    <property type="nucleotide sequence ID" value="NZ_JBHLWU010000002.1"/>
</dbReference>
<comment type="caution">
    <text evidence="2">The sequence shown here is derived from an EMBL/GenBank/DDBJ whole genome shotgun (WGS) entry which is preliminary data.</text>
</comment>
<evidence type="ECO:0000313" key="2">
    <source>
        <dbReference type="EMBL" id="RSU07115.1"/>
    </source>
</evidence>
<reference evidence="2 3" key="1">
    <citation type="submission" date="2017-05" db="EMBL/GenBank/DDBJ databases">
        <title>Vagococcus spp. assemblies.</title>
        <authorList>
            <person name="Gulvik C.A."/>
        </authorList>
    </citation>
    <scope>NUCLEOTIDE SEQUENCE [LARGE SCALE GENOMIC DNA]</scope>
    <source>
        <strain evidence="2 3">DSM 24756</strain>
    </source>
</reference>
<dbReference type="PANTHER" id="PTHR14209:SF19">
    <property type="entry name" value="ISOAMYL ACETATE-HYDROLYZING ESTERASE 1 HOMOLOG"/>
    <property type="match status" value="1"/>
</dbReference>
<dbReference type="PANTHER" id="PTHR14209">
    <property type="entry name" value="ISOAMYL ACETATE-HYDROLYZING ESTERASE 1"/>
    <property type="match status" value="1"/>
</dbReference>